<keyword evidence="4 7" id="KW-0732">Signal</keyword>
<evidence type="ECO:0000256" key="1">
    <source>
        <dbReference type="ARBA" id="ARBA00006292"/>
    </source>
</evidence>
<comment type="similarity">
    <text evidence="1">Belongs to the PP3/GlyCAM-1 family.</text>
</comment>
<name>A0AAU9ZG76_PHORO</name>
<sequence length="151" mass="15692">MKFFTVLLLASLASSSLAVLPGSEDELPMKTQHTAAIPASQDTPISHTSKESTSGKDSSKETAISREELVSEDDAVIDCAKSQSQKAQAGTRSGISQLEESTGSTTSAETSAEGRLAKLNQAMGEKLSKTSRESTSSVEDIISGASGVKKP</sequence>
<feature type="signal peptide" evidence="7">
    <location>
        <begin position="1"/>
        <end position="18"/>
    </location>
</feature>
<reference evidence="8" key="1">
    <citation type="submission" date="2022-06" db="EMBL/GenBank/DDBJ databases">
        <authorList>
            <person name="Andreotti S."/>
            <person name="Wyler E."/>
        </authorList>
    </citation>
    <scope>NUCLEOTIDE SEQUENCE</scope>
</reference>
<evidence type="ECO:0000256" key="4">
    <source>
        <dbReference type="ARBA" id="ARBA00022729"/>
    </source>
</evidence>
<protein>
    <recommendedName>
        <fullName evidence="2">Glycosylation-dependent cell adhesion molecule 1</fullName>
    </recommendedName>
</protein>
<feature type="compositionally biased region" description="Polar residues" evidence="6">
    <location>
        <begin position="81"/>
        <end position="98"/>
    </location>
</feature>
<keyword evidence="9" id="KW-1185">Reference proteome</keyword>
<proteinExistence type="inferred from homology"/>
<keyword evidence="5" id="KW-0325">Glycoprotein</keyword>
<dbReference type="Pfam" id="PF05242">
    <property type="entry name" value="GLYCAM-1"/>
    <property type="match status" value="1"/>
</dbReference>
<evidence type="ECO:0000256" key="6">
    <source>
        <dbReference type="SAM" id="MobiDB-lite"/>
    </source>
</evidence>
<comment type="caution">
    <text evidence="8">The sequence shown here is derived from an EMBL/GenBank/DDBJ whole genome shotgun (WGS) entry which is preliminary data.</text>
</comment>
<keyword evidence="3" id="KW-0597">Phosphoprotein</keyword>
<evidence type="ECO:0000313" key="8">
    <source>
        <dbReference type="EMBL" id="CAH6791582.1"/>
    </source>
</evidence>
<gene>
    <name evidence="8" type="primary">Glycam1</name>
    <name evidence="8" type="ORF">PHOROB_LOCUS8697</name>
</gene>
<feature type="chain" id="PRO_5043404094" description="Glycosylation-dependent cell adhesion molecule 1" evidence="7">
    <location>
        <begin position="19"/>
        <end position="151"/>
    </location>
</feature>
<evidence type="ECO:0000256" key="2">
    <source>
        <dbReference type="ARBA" id="ARBA00017339"/>
    </source>
</evidence>
<evidence type="ECO:0000256" key="5">
    <source>
        <dbReference type="ARBA" id="ARBA00023180"/>
    </source>
</evidence>
<feature type="region of interest" description="Disordered" evidence="6">
    <location>
        <begin position="29"/>
        <end position="151"/>
    </location>
</feature>
<accession>A0AAU9ZG76</accession>
<dbReference type="Proteomes" id="UP001152836">
    <property type="component" value="Unassembled WGS sequence"/>
</dbReference>
<evidence type="ECO:0000256" key="7">
    <source>
        <dbReference type="SAM" id="SignalP"/>
    </source>
</evidence>
<organism evidence="8 9">
    <name type="scientific">Phodopus roborovskii</name>
    <name type="common">Roborovski's desert hamster</name>
    <name type="synonym">Cricetulus roborovskii</name>
    <dbReference type="NCBI Taxonomy" id="109678"/>
    <lineage>
        <taxon>Eukaryota</taxon>
        <taxon>Metazoa</taxon>
        <taxon>Chordata</taxon>
        <taxon>Craniata</taxon>
        <taxon>Vertebrata</taxon>
        <taxon>Euteleostomi</taxon>
        <taxon>Mammalia</taxon>
        <taxon>Eutheria</taxon>
        <taxon>Euarchontoglires</taxon>
        <taxon>Glires</taxon>
        <taxon>Rodentia</taxon>
        <taxon>Myomorpha</taxon>
        <taxon>Muroidea</taxon>
        <taxon>Cricetidae</taxon>
        <taxon>Cricetinae</taxon>
        <taxon>Phodopus</taxon>
    </lineage>
</organism>
<feature type="compositionally biased region" description="Basic and acidic residues" evidence="6">
    <location>
        <begin position="48"/>
        <end position="69"/>
    </location>
</feature>
<dbReference type="EMBL" id="CALSGD010001443">
    <property type="protein sequence ID" value="CAH6791582.1"/>
    <property type="molecule type" value="Genomic_DNA"/>
</dbReference>
<evidence type="ECO:0000256" key="3">
    <source>
        <dbReference type="ARBA" id="ARBA00022553"/>
    </source>
</evidence>
<feature type="compositionally biased region" description="Low complexity" evidence="6">
    <location>
        <begin position="99"/>
        <end position="114"/>
    </location>
</feature>
<dbReference type="InterPro" id="IPR007906">
    <property type="entry name" value="GLYCAM-1"/>
</dbReference>
<dbReference type="AlphaFoldDB" id="A0AAU9ZG76"/>
<evidence type="ECO:0000313" key="9">
    <source>
        <dbReference type="Proteomes" id="UP001152836"/>
    </source>
</evidence>